<organism evidence="1 2">
    <name type="scientific">Tuber melanosporum (strain Mel28)</name>
    <name type="common">Perigord black truffle</name>
    <dbReference type="NCBI Taxonomy" id="656061"/>
    <lineage>
        <taxon>Eukaryota</taxon>
        <taxon>Fungi</taxon>
        <taxon>Dikarya</taxon>
        <taxon>Ascomycota</taxon>
        <taxon>Pezizomycotina</taxon>
        <taxon>Pezizomycetes</taxon>
        <taxon>Pezizales</taxon>
        <taxon>Tuberaceae</taxon>
        <taxon>Tuber</taxon>
    </lineage>
</organism>
<dbReference type="AlphaFoldDB" id="D5GHN1"/>
<sequence>MENALLSQCGRVCLSECPDVSLIPQNQRAYHDRQRVQSMPVFTGMCSEVRNVPVFSLVATGSLLAGWVEDTL</sequence>
<gene>
    <name evidence="1" type="ORF">GSTUM_00008055001</name>
</gene>
<dbReference type="EMBL" id="FN430320">
    <property type="protein sequence ID" value="CAZ84061.1"/>
    <property type="molecule type" value="Genomic_DNA"/>
</dbReference>
<dbReference type="GeneID" id="9183715"/>
<dbReference type="HOGENOM" id="CLU_2724047_0_0_1"/>
<evidence type="ECO:0000313" key="1">
    <source>
        <dbReference type="EMBL" id="CAZ84061.1"/>
    </source>
</evidence>
<dbReference type="Proteomes" id="UP000006911">
    <property type="component" value="Unassembled WGS sequence"/>
</dbReference>
<reference evidence="1 2" key="1">
    <citation type="journal article" date="2010" name="Nature">
        <title>Perigord black truffle genome uncovers evolutionary origins and mechanisms of symbiosis.</title>
        <authorList>
            <person name="Martin F."/>
            <person name="Kohler A."/>
            <person name="Murat C."/>
            <person name="Balestrini R."/>
            <person name="Coutinho P.M."/>
            <person name="Jaillon O."/>
            <person name="Montanini B."/>
            <person name="Morin E."/>
            <person name="Noel B."/>
            <person name="Percudani R."/>
            <person name="Porcel B."/>
            <person name="Rubini A."/>
            <person name="Amicucci A."/>
            <person name="Amselem J."/>
            <person name="Anthouard V."/>
            <person name="Arcioni S."/>
            <person name="Artiguenave F."/>
            <person name="Aury J.M."/>
            <person name="Ballario P."/>
            <person name="Bolchi A."/>
            <person name="Brenna A."/>
            <person name="Brun A."/>
            <person name="Buee M."/>
            <person name="Cantarel B."/>
            <person name="Chevalier G."/>
            <person name="Couloux A."/>
            <person name="Da Silva C."/>
            <person name="Denoeud F."/>
            <person name="Duplessis S."/>
            <person name="Ghignone S."/>
            <person name="Hilselberger B."/>
            <person name="Iotti M."/>
            <person name="Marcais B."/>
            <person name="Mello A."/>
            <person name="Miranda M."/>
            <person name="Pacioni G."/>
            <person name="Quesneville H."/>
            <person name="Riccioni C."/>
            <person name="Ruotolo R."/>
            <person name="Splivallo R."/>
            <person name="Stocchi V."/>
            <person name="Tisserant E."/>
            <person name="Viscomi A.R."/>
            <person name="Zambonelli A."/>
            <person name="Zampieri E."/>
            <person name="Henrissat B."/>
            <person name="Lebrun M.H."/>
            <person name="Paolocci F."/>
            <person name="Bonfante P."/>
            <person name="Ottonello S."/>
            <person name="Wincker P."/>
        </authorList>
    </citation>
    <scope>NUCLEOTIDE SEQUENCE [LARGE SCALE GENOMIC DNA]</scope>
    <source>
        <strain evidence="1 2">Mel28</strain>
    </source>
</reference>
<name>D5GHN1_TUBMM</name>
<protein>
    <submittedName>
        <fullName evidence="1">(Perigord truffle) hypothetical protein</fullName>
    </submittedName>
</protein>
<proteinExistence type="predicted"/>
<dbReference type="InParanoid" id="D5GHN1"/>
<dbReference type="KEGG" id="tml:GSTUM_00008055001"/>
<keyword evidence="2" id="KW-1185">Reference proteome</keyword>
<dbReference type="RefSeq" id="XP_002839870.1">
    <property type="nucleotide sequence ID" value="XM_002839824.1"/>
</dbReference>
<evidence type="ECO:0000313" key="2">
    <source>
        <dbReference type="Proteomes" id="UP000006911"/>
    </source>
</evidence>
<accession>D5GHN1</accession>